<dbReference type="Gene3D" id="1.20.1070.10">
    <property type="entry name" value="Rhodopsin 7-helix transmembrane proteins"/>
    <property type="match status" value="1"/>
</dbReference>
<dbReference type="PROSITE" id="PS50262">
    <property type="entry name" value="G_PROTEIN_RECEP_F1_2"/>
    <property type="match status" value="1"/>
</dbReference>
<gene>
    <name evidence="7" type="ORF">EOD39_21212</name>
</gene>
<comment type="subcellular location">
    <subcellularLocation>
        <location evidence="1">Membrane</location>
    </subcellularLocation>
</comment>
<accession>A0A444UTD0</accession>
<dbReference type="AlphaFoldDB" id="A0A444UTD0"/>
<dbReference type="PANTHER" id="PTHR26451:SF882">
    <property type="entry name" value="OLFACTORY RECEPTOR 11A1-LIKE ISOFORM X1"/>
    <property type="match status" value="1"/>
</dbReference>
<dbReference type="GO" id="GO:0004984">
    <property type="term" value="F:olfactory receptor activity"/>
    <property type="evidence" value="ECO:0007669"/>
    <property type="project" value="TreeGrafter"/>
</dbReference>
<comment type="caution">
    <text evidence="7">The sequence shown here is derived from an EMBL/GenBank/DDBJ whole genome shotgun (WGS) entry which is preliminary data.</text>
</comment>
<feature type="transmembrane region" description="Helical" evidence="5">
    <location>
        <begin position="132"/>
        <end position="152"/>
    </location>
</feature>
<evidence type="ECO:0000259" key="6">
    <source>
        <dbReference type="PROSITE" id="PS50262"/>
    </source>
</evidence>
<evidence type="ECO:0000256" key="1">
    <source>
        <dbReference type="ARBA" id="ARBA00004370"/>
    </source>
</evidence>
<keyword evidence="8" id="KW-1185">Reference proteome</keyword>
<dbReference type="GO" id="GO:0005549">
    <property type="term" value="F:odorant binding"/>
    <property type="evidence" value="ECO:0007669"/>
    <property type="project" value="TreeGrafter"/>
</dbReference>
<evidence type="ECO:0000256" key="2">
    <source>
        <dbReference type="ARBA" id="ARBA00022692"/>
    </source>
</evidence>
<evidence type="ECO:0000256" key="5">
    <source>
        <dbReference type="SAM" id="Phobius"/>
    </source>
</evidence>
<dbReference type="GO" id="GO:0004930">
    <property type="term" value="F:G protein-coupled receptor activity"/>
    <property type="evidence" value="ECO:0007669"/>
    <property type="project" value="InterPro"/>
</dbReference>
<evidence type="ECO:0000313" key="7">
    <source>
        <dbReference type="EMBL" id="RXM91407.1"/>
    </source>
</evidence>
<protein>
    <submittedName>
        <fullName evidence="7">Putative G-protein coupled receptor 148</fullName>
    </submittedName>
</protein>
<dbReference type="SMART" id="SM01381">
    <property type="entry name" value="7TM_GPCR_Srsx"/>
    <property type="match status" value="1"/>
</dbReference>
<dbReference type="SUPFAM" id="SSF81321">
    <property type="entry name" value="Family A G protein-coupled receptor-like"/>
    <property type="match status" value="1"/>
</dbReference>
<evidence type="ECO:0000256" key="3">
    <source>
        <dbReference type="ARBA" id="ARBA00022989"/>
    </source>
</evidence>
<feature type="transmembrane region" description="Helical" evidence="5">
    <location>
        <begin position="250"/>
        <end position="272"/>
    </location>
</feature>
<feature type="transmembrane region" description="Helical" evidence="5">
    <location>
        <begin position="172"/>
        <end position="193"/>
    </location>
</feature>
<feature type="transmembrane region" description="Helical" evidence="5">
    <location>
        <begin position="53"/>
        <end position="77"/>
    </location>
</feature>
<feature type="domain" description="G-protein coupled receptors family 1 profile" evidence="6">
    <location>
        <begin position="33"/>
        <end position="270"/>
    </location>
</feature>
<dbReference type="FunFam" id="1.20.1070.10:FF:000096">
    <property type="entry name" value="Odorant receptor 131-2"/>
    <property type="match status" value="1"/>
</dbReference>
<sequence length="312" mass="35629">MNESSSSTNESGNQYPEVRLCASMISFILLAFFNLVINFTIVSEERLRTQARFVLIFHLLFSGLVYFGLSSAFYLQSYMRFQISKASCLTLITILMTSASNILLTLTAMALDRYSAICFPLKYSALCGKHRPWLLGAVTWLLALLIPLYLVTQDREPDDQARCTRAQMKDGQLLKILLISCCTCLIVYSYVKILLEGRRIGVLNRRNRIGRKTILMHGVQLAVYILPNFVLYVIFLLARAGYLDSKTRDLFGEVNFAFFSLAQCISPVIYGLRKEELLEQLYHKFPCLSCNLKGFLEWMARTASLGHCFHIR</sequence>
<dbReference type="Proteomes" id="UP000289886">
    <property type="component" value="Unassembled WGS sequence"/>
</dbReference>
<dbReference type="PANTHER" id="PTHR26451">
    <property type="entry name" value="G_PROTEIN_RECEP_F1_2 DOMAIN-CONTAINING PROTEIN"/>
    <property type="match status" value="1"/>
</dbReference>
<feature type="transmembrane region" description="Helical" evidence="5">
    <location>
        <begin position="214"/>
        <end position="238"/>
    </location>
</feature>
<feature type="transmembrane region" description="Helical" evidence="5">
    <location>
        <begin position="89"/>
        <end position="111"/>
    </location>
</feature>
<dbReference type="EMBL" id="SCEB01008877">
    <property type="protein sequence ID" value="RXM91407.1"/>
    <property type="molecule type" value="Genomic_DNA"/>
</dbReference>
<reference evidence="7 8" key="1">
    <citation type="submission" date="2019-01" db="EMBL/GenBank/DDBJ databases">
        <title>Draft Genome and Complete Hox-Cluster Characterization of the Sterlet Sturgeon (Acipenser ruthenus).</title>
        <authorList>
            <person name="Wei Q."/>
        </authorList>
    </citation>
    <scope>NUCLEOTIDE SEQUENCE [LARGE SCALE GENOMIC DNA]</scope>
    <source>
        <strain evidence="7">WHYD16114868_AA</strain>
        <tissue evidence="7">Blood</tissue>
    </source>
</reference>
<keyword evidence="7" id="KW-0675">Receptor</keyword>
<dbReference type="Pfam" id="PF00001">
    <property type="entry name" value="7tm_1"/>
    <property type="match status" value="1"/>
</dbReference>
<proteinExistence type="predicted"/>
<keyword evidence="4 5" id="KW-0472">Membrane</keyword>
<name>A0A444UTD0_ACIRT</name>
<dbReference type="InterPro" id="IPR017452">
    <property type="entry name" value="GPCR_Rhodpsn_7TM"/>
</dbReference>
<dbReference type="InterPro" id="IPR000276">
    <property type="entry name" value="GPCR_Rhodpsn"/>
</dbReference>
<organism evidence="7 8">
    <name type="scientific">Acipenser ruthenus</name>
    <name type="common">Sterlet sturgeon</name>
    <dbReference type="NCBI Taxonomy" id="7906"/>
    <lineage>
        <taxon>Eukaryota</taxon>
        <taxon>Metazoa</taxon>
        <taxon>Chordata</taxon>
        <taxon>Craniata</taxon>
        <taxon>Vertebrata</taxon>
        <taxon>Euteleostomi</taxon>
        <taxon>Actinopterygii</taxon>
        <taxon>Chondrostei</taxon>
        <taxon>Acipenseriformes</taxon>
        <taxon>Acipenseridae</taxon>
        <taxon>Acipenser</taxon>
    </lineage>
</organism>
<feature type="transmembrane region" description="Helical" evidence="5">
    <location>
        <begin position="20"/>
        <end position="41"/>
    </location>
</feature>
<dbReference type="GO" id="GO:0016020">
    <property type="term" value="C:membrane"/>
    <property type="evidence" value="ECO:0007669"/>
    <property type="project" value="UniProtKB-SubCell"/>
</dbReference>
<keyword evidence="2 5" id="KW-0812">Transmembrane</keyword>
<dbReference type="CDD" id="cd00637">
    <property type="entry name" value="7tm_classA_rhodopsin-like"/>
    <property type="match status" value="1"/>
</dbReference>
<evidence type="ECO:0000256" key="4">
    <source>
        <dbReference type="ARBA" id="ARBA00023136"/>
    </source>
</evidence>
<keyword evidence="3 5" id="KW-1133">Transmembrane helix</keyword>
<evidence type="ECO:0000313" key="8">
    <source>
        <dbReference type="Proteomes" id="UP000289886"/>
    </source>
</evidence>
<dbReference type="InterPro" id="IPR052921">
    <property type="entry name" value="GPCR1_Superfamily_Member"/>
</dbReference>